<feature type="compositionally biased region" description="Polar residues" evidence="1">
    <location>
        <begin position="141"/>
        <end position="151"/>
    </location>
</feature>
<dbReference type="AlphaFoldDB" id="A0A0A9WHC7"/>
<feature type="region of interest" description="Disordered" evidence="1">
    <location>
        <begin position="132"/>
        <end position="157"/>
    </location>
</feature>
<accession>A0A0A9WHC7</accession>
<dbReference type="InterPro" id="IPR016137">
    <property type="entry name" value="RGS"/>
</dbReference>
<evidence type="ECO:0000256" key="1">
    <source>
        <dbReference type="SAM" id="MobiDB-lite"/>
    </source>
</evidence>
<gene>
    <name evidence="3" type="primary">S_0</name>
    <name evidence="3" type="ORF">CM83_8536</name>
</gene>
<proteinExistence type="predicted"/>
<name>A0A0A9WHC7_LYGHE</name>
<reference evidence="3" key="1">
    <citation type="journal article" date="2014" name="PLoS ONE">
        <title>Transcriptome-Based Identification of ABC Transporters in the Western Tarnished Plant Bug Lygus hesperus.</title>
        <authorList>
            <person name="Hull J.J."/>
            <person name="Chaney K."/>
            <person name="Geib S.M."/>
            <person name="Fabrick J.A."/>
            <person name="Brent C.S."/>
            <person name="Walsh D."/>
            <person name="Lavine L.C."/>
        </authorList>
    </citation>
    <scope>NUCLEOTIDE SEQUENCE</scope>
</reference>
<dbReference type="SUPFAM" id="SSF48097">
    <property type="entry name" value="Regulator of G-protein signaling, RGS"/>
    <property type="match status" value="1"/>
</dbReference>
<reference evidence="3" key="2">
    <citation type="submission" date="2014-07" db="EMBL/GenBank/DDBJ databases">
        <authorList>
            <person name="Hull J."/>
        </authorList>
    </citation>
    <scope>NUCLEOTIDE SEQUENCE</scope>
</reference>
<dbReference type="EMBL" id="GBHO01036793">
    <property type="protein sequence ID" value="JAG06811.1"/>
    <property type="molecule type" value="Transcribed_RNA"/>
</dbReference>
<dbReference type="PROSITE" id="PS50132">
    <property type="entry name" value="RGS"/>
    <property type="match status" value="1"/>
</dbReference>
<feature type="non-terminal residue" evidence="3">
    <location>
        <position position="157"/>
    </location>
</feature>
<evidence type="ECO:0000259" key="2">
    <source>
        <dbReference type="PROSITE" id="PS50132"/>
    </source>
</evidence>
<dbReference type="InterPro" id="IPR044926">
    <property type="entry name" value="RGS_subdomain_2"/>
</dbReference>
<feature type="domain" description="RGS" evidence="2">
    <location>
        <begin position="1"/>
        <end position="102"/>
    </location>
</feature>
<dbReference type="InterPro" id="IPR036305">
    <property type="entry name" value="RGS_sf"/>
</dbReference>
<organism evidence="3">
    <name type="scientific">Lygus hesperus</name>
    <name type="common">Western plant bug</name>
    <dbReference type="NCBI Taxonomy" id="30085"/>
    <lineage>
        <taxon>Eukaryota</taxon>
        <taxon>Metazoa</taxon>
        <taxon>Ecdysozoa</taxon>
        <taxon>Arthropoda</taxon>
        <taxon>Hexapoda</taxon>
        <taxon>Insecta</taxon>
        <taxon>Pterygota</taxon>
        <taxon>Neoptera</taxon>
        <taxon>Paraneoptera</taxon>
        <taxon>Hemiptera</taxon>
        <taxon>Heteroptera</taxon>
        <taxon>Panheteroptera</taxon>
        <taxon>Cimicomorpha</taxon>
        <taxon>Miridae</taxon>
        <taxon>Mirini</taxon>
        <taxon>Lygus</taxon>
    </lineage>
</organism>
<evidence type="ECO:0000313" key="3">
    <source>
        <dbReference type="EMBL" id="JAG06811.1"/>
    </source>
</evidence>
<protein>
    <submittedName>
        <fullName evidence="3">Spike glycoprotein</fullName>
    </submittedName>
</protein>
<dbReference type="Gene3D" id="1.10.167.10">
    <property type="entry name" value="Regulator of G-protein Signalling 4, domain 2"/>
    <property type="match status" value="1"/>
</dbReference>
<sequence>MSTVQENPTADALQQLLDTTIQIYDQYINHHTSQDSAISIPDIVYKVVSSRIHVLIRLDRTKLTMNAFNRNIFNEAIEAVYTYIEHVLWPDFITTEEYTQLCQSYNENKYKMSQSGTSNGMAFSIPTVATGDTDSVAPPSTAATNAQLKNSSGGGSG</sequence>